<organism evidence="6 7">
    <name type="scientific">Colobine gammaherpesvirus 1</name>
    <dbReference type="NCBI Taxonomy" id="2597325"/>
    <lineage>
        <taxon>Viruses</taxon>
        <taxon>Duplodnaviria</taxon>
        <taxon>Heunggongvirae</taxon>
        <taxon>Peploviricota</taxon>
        <taxon>Herviviricetes</taxon>
        <taxon>Herpesvirales</taxon>
        <taxon>Orthoherpesviridae</taxon>
        <taxon>Gammaherpesvirinae</taxon>
        <taxon>Rhadinovirus</taxon>
        <taxon>Rhadinovirus colobinegamma1</taxon>
    </lineage>
</organism>
<dbReference type="RefSeq" id="YP_010801661.1">
    <property type="nucleotide sequence ID" value="NC_076967.1"/>
</dbReference>
<gene>
    <name evidence="6" type="primary">ORF33</name>
</gene>
<keyword evidence="1" id="KW-1048">Host nucleus</keyword>
<sequence length="335" mass="37106">MSSRQRRLLRRFLNRECIWVRNPASTAHLKIFDACTAVSPVFDPLMVTAQGLSYSAFHVAVAILSHRIMGPCVAVALNGEILKFVLCNCVSIRDVSGRSGVVLIYFGKFSEEAIGMRFPYIPMPPARENVTELTRHEIVHTSSVISRAELPRATAGLQFDVINPFVWHGGGSVWLLFLSVDYMVFCPAIQGVPSLARVFTLLTRCYDQDCDYCQGPGGHVNVFKGYCSQHELGRSGACPCLYPCTLRDGQASVTGNRNFLGLLFDPGLQAQVTVFKVTTHSSPAHVESVLTGVLEDGTLVEPTREPWVLLRMSDYFSRVLLVGCKRIKARALRSY</sequence>
<keyword evidence="5" id="KW-1035">Host cytoplasm</keyword>
<dbReference type="GeneID" id="80540373"/>
<name>A0A5B8G3Z5_9GAMA</name>
<evidence type="ECO:0000256" key="3">
    <source>
        <dbReference type="ARBA" id="ARBA00022844"/>
    </source>
</evidence>
<dbReference type="HAMAP" id="MF_04039">
    <property type="entry name" value="HSV_CEP2"/>
    <property type="match status" value="1"/>
</dbReference>
<dbReference type="Proteomes" id="UP001147731">
    <property type="component" value="Segment"/>
</dbReference>
<proteinExistence type="inferred from homology"/>
<dbReference type="Pfam" id="PF03044">
    <property type="entry name" value="Herpes_UL16"/>
    <property type="match status" value="1"/>
</dbReference>
<evidence type="ECO:0000256" key="4">
    <source>
        <dbReference type="ARBA" id="ARBA00022921"/>
    </source>
</evidence>
<accession>A0A5B8G3Z5</accession>
<protein>
    <submittedName>
        <fullName evidence="6">Tegument UL16</fullName>
    </submittedName>
</protein>
<dbReference type="EMBL" id="MH932584">
    <property type="protein sequence ID" value="QDQ69241.1"/>
    <property type="molecule type" value="Genomic_DNA"/>
</dbReference>
<evidence type="ECO:0000313" key="7">
    <source>
        <dbReference type="Proteomes" id="UP001147731"/>
    </source>
</evidence>
<dbReference type="GO" id="GO:0044423">
    <property type="term" value="C:virion component"/>
    <property type="evidence" value="ECO:0007669"/>
    <property type="project" value="UniProtKB-KW"/>
</dbReference>
<keyword evidence="4" id="KW-0426">Late protein</keyword>
<dbReference type="InterPro" id="IPR004286">
    <property type="entry name" value="Herpes_UL16/UL94"/>
</dbReference>
<reference evidence="6" key="1">
    <citation type="journal article" date="2019" name="Emerg. Infect. Dis.">
        <title>Novel Virus Related to Kaposi's Sarcoma-Associated Herpesvirus from Colobus Monkey.</title>
        <authorList>
            <person name="Dhingra A."/>
            <person name="Ganzenmueller T."/>
            <person name="Hage E."/>
            <person name="Suarez N.M."/>
            <person name="Matz-Rensing K."/>
            <person name="Widmer D."/>
            <person name="Pohlmann S."/>
            <person name="Davison A.J."/>
            <person name="Schulz T.F."/>
            <person name="Kaul A."/>
        </authorList>
    </citation>
    <scope>NUCLEOTIDE SEQUENCE</scope>
    <source>
        <strain evidence="6">Hannover</strain>
    </source>
</reference>
<dbReference type="KEGG" id="vg:80540373"/>
<keyword evidence="7" id="KW-1185">Reference proteome</keyword>
<evidence type="ECO:0000256" key="2">
    <source>
        <dbReference type="ARBA" id="ARBA00022580"/>
    </source>
</evidence>
<keyword evidence="3" id="KW-0946">Virion</keyword>
<keyword evidence="2" id="KW-0920">Virion tegument</keyword>
<evidence type="ECO:0000256" key="5">
    <source>
        <dbReference type="ARBA" id="ARBA00023200"/>
    </source>
</evidence>
<evidence type="ECO:0000256" key="1">
    <source>
        <dbReference type="ARBA" id="ARBA00022562"/>
    </source>
</evidence>
<evidence type="ECO:0000313" key="6">
    <source>
        <dbReference type="EMBL" id="QDQ69241.1"/>
    </source>
</evidence>